<dbReference type="EMBL" id="JBJUIK010000004">
    <property type="protein sequence ID" value="KAL3528605.1"/>
    <property type="molecule type" value="Genomic_DNA"/>
</dbReference>
<name>A0ABD3A9X9_9GENT</name>
<dbReference type="Proteomes" id="UP001630127">
    <property type="component" value="Unassembled WGS sequence"/>
</dbReference>
<proteinExistence type="predicted"/>
<sequence>MEAAIGGGGGFSEKKKSQAGFNNDCMDFFVCDVAKDDISIKSSSADVAALYNDAIFVIILSVKCMA</sequence>
<gene>
    <name evidence="1" type="ORF">ACH5RR_007927</name>
</gene>
<organism evidence="1 2">
    <name type="scientific">Cinchona calisaya</name>
    <dbReference type="NCBI Taxonomy" id="153742"/>
    <lineage>
        <taxon>Eukaryota</taxon>
        <taxon>Viridiplantae</taxon>
        <taxon>Streptophyta</taxon>
        <taxon>Embryophyta</taxon>
        <taxon>Tracheophyta</taxon>
        <taxon>Spermatophyta</taxon>
        <taxon>Magnoliopsida</taxon>
        <taxon>eudicotyledons</taxon>
        <taxon>Gunneridae</taxon>
        <taxon>Pentapetalae</taxon>
        <taxon>asterids</taxon>
        <taxon>lamiids</taxon>
        <taxon>Gentianales</taxon>
        <taxon>Rubiaceae</taxon>
        <taxon>Cinchonoideae</taxon>
        <taxon>Cinchoneae</taxon>
        <taxon>Cinchona</taxon>
    </lineage>
</organism>
<comment type="caution">
    <text evidence="1">The sequence shown here is derived from an EMBL/GenBank/DDBJ whole genome shotgun (WGS) entry which is preliminary data.</text>
</comment>
<accession>A0ABD3A9X9</accession>
<dbReference type="AlphaFoldDB" id="A0ABD3A9X9"/>
<protein>
    <submittedName>
        <fullName evidence="1">Uncharacterized protein</fullName>
    </submittedName>
</protein>
<evidence type="ECO:0000313" key="2">
    <source>
        <dbReference type="Proteomes" id="UP001630127"/>
    </source>
</evidence>
<evidence type="ECO:0000313" key="1">
    <source>
        <dbReference type="EMBL" id="KAL3528605.1"/>
    </source>
</evidence>
<reference evidence="1 2" key="1">
    <citation type="submission" date="2024-11" db="EMBL/GenBank/DDBJ databases">
        <title>A near-complete genome assembly of Cinchona calisaya.</title>
        <authorList>
            <person name="Lian D.C."/>
            <person name="Zhao X.W."/>
            <person name="Wei L."/>
        </authorList>
    </citation>
    <scope>NUCLEOTIDE SEQUENCE [LARGE SCALE GENOMIC DNA]</scope>
    <source>
        <tissue evidence="1">Nenye</tissue>
    </source>
</reference>
<keyword evidence="2" id="KW-1185">Reference proteome</keyword>